<evidence type="ECO:0000259" key="1">
    <source>
        <dbReference type="SMART" id="SM00225"/>
    </source>
</evidence>
<keyword evidence="3" id="KW-1185">Reference proteome</keyword>
<dbReference type="EMBL" id="UFAJ01000016">
    <property type="protein sequence ID" value="SSD58472.1"/>
    <property type="molecule type" value="Genomic_DNA"/>
</dbReference>
<protein>
    <recommendedName>
        <fullName evidence="1">BTB domain-containing protein</fullName>
    </recommendedName>
</protein>
<dbReference type="InterPro" id="IPR000210">
    <property type="entry name" value="BTB/POZ_dom"/>
</dbReference>
<reference evidence="3" key="1">
    <citation type="submission" date="2018-06" db="EMBL/GenBank/DDBJ databases">
        <authorList>
            <person name="Guldener U."/>
        </authorList>
    </citation>
    <scope>NUCLEOTIDE SEQUENCE [LARGE SCALE GENOMIC DNA]</scope>
    <source>
        <strain evidence="3">UTAD17</strain>
    </source>
</reference>
<dbReference type="Gene3D" id="3.30.710.10">
    <property type="entry name" value="Potassium Channel Kv1.1, Chain A"/>
    <property type="match status" value="2"/>
</dbReference>
<proteinExistence type="predicted"/>
<gene>
    <name evidence="2" type="ORF">SCODWIG_00233</name>
</gene>
<accession>A0A376B1F8</accession>
<dbReference type="VEuPathDB" id="FungiDB:SCODWIG_00233"/>
<dbReference type="GO" id="GO:0051260">
    <property type="term" value="P:protein homooligomerization"/>
    <property type="evidence" value="ECO:0007669"/>
    <property type="project" value="InterPro"/>
</dbReference>
<dbReference type="OrthoDB" id="2414723at2759"/>
<evidence type="ECO:0000313" key="3">
    <source>
        <dbReference type="Proteomes" id="UP000262825"/>
    </source>
</evidence>
<dbReference type="AlphaFoldDB" id="A0A376B1F8"/>
<dbReference type="InterPro" id="IPR003131">
    <property type="entry name" value="T1-type_BTB"/>
</dbReference>
<dbReference type="PANTHER" id="PTHR31758">
    <property type="entry name" value="BTB/POZ DOMAIN-CONTAINING PROTEIN YLR108C"/>
    <property type="match status" value="1"/>
</dbReference>
<evidence type="ECO:0000313" key="2">
    <source>
        <dbReference type="EMBL" id="SSD58472.1"/>
    </source>
</evidence>
<feature type="domain" description="BTB" evidence="1">
    <location>
        <begin position="35"/>
        <end position="162"/>
    </location>
</feature>
<dbReference type="Pfam" id="PF02214">
    <property type="entry name" value="BTB_2"/>
    <property type="match status" value="1"/>
</dbReference>
<dbReference type="SMART" id="SM00225">
    <property type="entry name" value="BTB"/>
    <property type="match status" value="1"/>
</dbReference>
<organism evidence="2 3">
    <name type="scientific">Saccharomycodes ludwigii</name>
    <dbReference type="NCBI Taxonomy" id="36035"/>
    <lineage>
        <taxon>Eukaryota</taxon>
        <taxon>Fungi</taxon>
        <taxon>Dikarya</taxon>
        <taxon>Ascomycota</taxon>
        <taxon>Saccharomycotina</taxon>
        <taxon>Saccharomycetes</taxon>
        <taxon>Saccharomycodales</taxon>
        <taxon>Saccharomycodaceae</taxon>
        <taxon>Saccharomycodes</taxon>
    </lineage>
</organism>
<sequence length="537" mass="61372">MSDSNAINVKNTSKPLESTASKFSPEIPPILPHEKMYLIQIGNKLFRFSGASLSSDAPSYFTNYFLSKMKKPTNKDELFDTITVKIEDGKYQDIDDNMESKNKVVLFIDRDPKVFELIYNHLQGYFIDIKDEVEFTKLLTDAIYYNLPRLCDLLKTSDYYYTNIGGESFKISKTLFKKGNSPNYFDLTTGMLYLDLQKFFAEHTSNLIRPPPQSPPFVSRSPSLFKDLLFLLNGGKITMDTNRRKSLLRECRYYRFLKLEQDLIDCQINFNPFLQKNEILINLLDVKSTGVDIEKKVHYKNNDSGDAFNSNNMCRKKIKLAANSAAPAPNVDSSNNWLMTTYKRPYVDQNSLGLIFQTNLIDKDAIVAASATHYSAVGANDENKTVVHTSPLGSNAGTLFFDKVHNKVYVNFPTFILNKLVQVFQKVLSISNINIFEKYLVPSGTGSNVVLLPCCIALSDIYINDIRVNNIRSLLEDENFTKSFKEHCYNNELCGYSLFLRTCIWKMCIKNGELMMVGVKLDTFSSIREYHKSLSFL</sequence>
<dbReference type="PANTHER" id="PTHR31758:SF2">
    <property type="entry name" value="BTB_POZ DOMAIN-CONTAINING PROTEIN YLR108C"/>
    <property type="match status" value="1"/>
</dbReference>
<dbReference type="Proteomes" id="UP000262825">
    <property type="component" value="Unassembled WGS sequence"/>
</dbReference>
<dbReference type="InterPro" id="IPR011333">
    <property type="entry name" value="SKP1/BTB/POZ_sf"/>
</dbReference>
<dbReference type="SUPFAM" id="SSF54695">
    <property type="entry name" value="POZ domain"/>
    <property type="match status" value="2"/>
</dbReference>
<name>A0A376B1F8_9ASCO</name>